<keyword evidence="1" id="KW-0472">Membrane</keyword>
<dbReference type="AlphaFoldDB" id="A0A1G6XHF0"/>
<dbReference type="GO" id="GO:0050482">
    <property type="term" value="P:arachidonate secretion"/>
    <property type="evidence" value="ECO:0007669"/>
    <property type="project" value="InterPro"/>
</dbReference>
<sequence>MRKATWTVLAAAAVSTLISGVPVTAHADSTREDAAAARAVLALTTQAPDAAVASIPDGFAAAAGYRPTTVDGMLVNPNGDCSSPVPLPAEFDASCQAHDLGYDLLRYADGAGAPLGPWARRSLDAQLDRRMHDACSTRTDETGRASCFVMANVATTAVTSNSWRQGYVAPRPEPVTGYLLAAGGGLVVLGGAVAAGRLRRRGLAPRRLRTDATRHLGAATAVTA</sequence>
<evidence type="ECO:0000256" key="1">
    <source>
        <dbReference type="SAM" id="Phobius"/>
    </source>
</evidence>
<feature type="chain" id="PRO_5011551547" description="Phospholipase A2" evidence="2">
    <location>
        <begin position="28"/>
        <end position="224"/>
    </location>
</feature>
<keyword evidence="2" id="KW-0732">Signal</keyword>
<evidence type="ECO:0000313" key="3">
    <source>
        <dbReference type="EMBL" id="SDD76636.1"/>
    </source>
</evidence>
<dbReference type="GO" id="GO:0004623">
    <property type="term" value="F:phospholipase A2 activity"/>
    <property type="evidence" value="ECO:0007669"/>
    <property type="project" value="InterPro"/>
</dbReference>
<dbReference type="InterPro" id="IPR036444">
    <property type="entry name" value="PLipase_A2_dom_sf"/>
</dbReference>
<dbReference type="EMBL" id="FNAB01000006">
    <property type="protein sequence ID" value="SDD76636.1"/>
    <property type="molecule type" value="Genomic_DNA"/>
</dbReference>
<dbReference type="GO" id="GO:0006644">
    <property type="term" value="P:phospholipid metabolic process"/>
    <property type="evidence" value="ECO:0007669"/>
    <property type="project" value="InterPro"/>
</dbReference>
<keyword evidence="1" id="KW-0812">Transmembrane</keyword>
<organism evidence="3 4">
    <name type="scientific">Rhodococcus tukisamuensis</name>
    <dbReference type="NCBI Taxonomy" id="168276"/>
    <lineage>
        <taxon>Bacteria</taxon>
        <taxon>Bacillati</taxon>
        <taxon>Actinomycetota</taxon>
        <taxon>Actinomycetes</taxon>
        <taxon>Mycobacteriales</taxon>
        <taxon>Nocardiaceae</taxon>
        <taxon>Rhodococcus</taxon>
    </lineage>
</organism>
<dbReference type="STRING" id="168276.SAMN05444580_106194"/>
<evidence type="ECO:0000313" key="4">
    <source>
        <dbReference type="Proteomes" id="UP000199417"/>
    </source>
</evidence>
<feature type="transmembrane region" description="Helical" evidence="1">
    <location>
        <begin position="178"/>
        <end position="198"/>
    </location>
</feature>
<protein>
    <recommendedName>
        <fullName evidence="5">Phospholipase A2</fullName>
    </recommendedName>
</protein>
<evidence type="ECO:0000256" key="2">
    <source>
        <dbReference type="SAM" id="SignalP"/>
    </source>
</evidence>
<accession>A0A1G6XHF0</accession>
<keyword evidence="4" id="KW-1185">Reference proteome</keyword>
<feature type="signal peptide" evidence="2">
    <location>
        <begin position="1"/>
        <end position="27"/>
    </location>
</feature>
<evidence type="ECO:0008006" key="5">
    <source>
        <dbReference type="Google" id="ProtNLM"/>
    </source>
</evidence>
<proteinExistence type="predicted"/>
<dbReference type="SUPFAM" id="SSF48619">
    <property type="entry name" value="Phospholipase A2, PLA2"/>
    <property type="match status" value="1"/>
</dbReference>
<dbReference type="Gene3D" id="1.20.90.10">
    <property type="entry name" value="Phospholipase A2 domain"/>
    <property type="match status" value="1"/>
</dbReference>
<dbReference type="RefSeq" id="WP_072845121.1">
    <property type="nucleotide sequence ID" value="NZ_FNAB01000006.1"/>
</dbReference>
<name>A0A1G6XHF0_9NOCA</name>
<reference evidence="3 4" key="1">
    <citation type="submission" date="2016-10" db="EMBL/GenBank/DDBJ databases">
        <authorList>
            <person name="de Groot N.N."/>
        </authorList>
    </citation>
    <scope>NUCLEOTIDE SEQUENCE [LARGE SCALE GENOMIC DNA]</scope>
    <source>
        <strain evidence="3 4">JCM 11308</strain>
    </source>
</reference>
<gene>
    <name evidence="3" type="ORF">SAMN05444580_106194</name>
</gene>
<keyword evidence="1" id="KW-1133">Transmembrane helix</keyword>
<dbReference type="Proteomes" id="UP000199417">
    <property type="component" value="Unassembled WGS sequence"/>
</dbReference>